<evidence type="ECO:0000313" key="2">
    <source>
        <dbReference type="Proteomes" id="UP000095283"/>
    </source>
</evidence>
<sequence length="133" mass="15408">MTIIEQLSSGRVWQQGGQRNRERLVVPERNRSCTAFPTSYYLYCKSIPYCRELRKDRKRSVSVTLPMIFSSGFKSPSKATHYEWLDTTRTTFQIGKKRPKLSQPPPDGEMGESTEANAPAQERPEKLERKTHQ</sequence>
<dbReference type="Proteomes" id="UP000095283">
    <property type="component" value="Unplaced"/>
</dbReference>
<dbReference type="AlphaFoldDB" id="A0A1I7WEP1"/>
<organism evidence="2 3">
    <name type="scientific">Heterorhabditis bacteriophora</name>
    <name type="common">Entomopathogenic nematode worm</name>
    <dbReference type="NCBI Taxonomy" id="37862"/>
    <lineage>
        <taxon>Eukaryota</taxon>
        <taxon>Metazoa</taxon>
        <taxon>Ecdysozoa</taxon>
        <taxon>Nematoda</taxon>
        <taxon>Chromadorea</taxon>
        <taxon>Rhabditida</taxon>
        <taxon>Rhabditina</taxon>
        <taxon>Rhabditomorpha</taxon>
        <taxon>Strongyloidea</taxon>
        <taxon>Heterorhabditidae</taxon>
        <taxon>Heterorhabditis</taxon>
    </lineage>
</organism>
<proteinExistence type="predicted"/>
<feature type="region of interest" description="Disordered" evidence="1">
    <location>
        <begin position="93"/>
        <end position="133"/>
    </location>
</feature>
<reference evidence="3" key="1">
    <citation type="submission" date="2016-11" db="UniProtKB">
        <authorList>
            <consortium name="WormBaseParasite"/>
        </authorList>
    </citation>
    <scope>IDENTIFICATION</scope>
</reference>
<evidence type="ECO:0000256" key="1">
    <source>
        <dbReference type="SAM" id="MobiDB-lite"/>
    </source>
</evidence>
<evidence type="ECO:0000313" key="3">
    <source>
        <dbReference type="WBParaSite" id="Hba_03425"/>
    </source>
</evidence>
<accession>A0A1I7WEP1</accession>
<feature type="compositionally biased region" description="Basic and acidic residues" evidence="1">
    <location>
        <begin position="122"/>
        <end position="133"/>
    </location>
</feature>
<keyword evidence="2" id="KW-1185">Reference proteome</keyword>
<dbReference type="WBParaSite" id="Hba_03425">
    <property type="protein sequence ID" value="Hba_03425"/>
    <property type="gene ID" value="Hba_03425"/>
</dbReference>
<name>A0A1I7WEP1_HETBA</name>
<protein>
    <submittedName>
        <fullName evidence="3">Uncharacterized protein</fullName>
    </submittedName>
</protein>